<evidence type="ECO:0000313" key="1">
    <source>
        <dbReference type="EMBL" id="NIZ62610.1"/>
    </source>
</evidence>
<reference evidence="1 2" key="1">
    <citation type="submission" date="2018-05" db="EMBL/GenBank/DDBJ databases">
        <authorList>
            <person name="Zhang Y.-J."/>
        </authorList>
    </citation>
    <scope>NUCLEOTIDE SEQUENCE [LARGE SCALE GENOMIC DNA]</scope>
    <source>
        <strain evidence="1 2">CY04</strain>
    </source>
</reference>
<accession>A0ABX0WE90</accession>
<gene>
    <name evidence="1" type="ORF">DL239_16685</name>
</gene>
<dbReference type="Proteomes" id="UP001429564">
    <property type="component" value="Unassembled WGS sequence"/>
</dbReference>
<dbReference type="EMBL" id="QHLQ01000019">
    <property type="protein sequence ID" value="NIZ62610.1"/>
    <property type="molecule type" value="Genomic_DNA"/>
</dbReference>
<proteinExistence type="predicted"/>
<comment type="caution">
    <text evidence="1">The sequence shown here is derived from an EMBL/GenBank/DDBJ whole genome shotgun (WGS) entry which is preliminary data.</text>
</comment>
<protein>
    <submittedName>
        <fullName evidence="1">Uncharacterized protein</fullName>
    </submittedName>
</protein>
<organism evidence="1 2">
    <name type="scientific">Parasedimentitalea denitrificans</name>
    <dbReference type="NCBI Taxonomy" id="2211118"/>
    <lineage>
        <taxon>Bacteria</taxon>
        <taxon>Pseudomonadati</taxon>
        <taxon>Pseudomonadota</taxon>
        <taxon>Alphaproteobacteria</taxon>
        <taxon>Rhodobacterales</taxon>
        <taxon>Paracoccaceae</taxon>
        <taxon>Parasedimentitalea</taxon>
    </lineage>
</organism>
<name>A0ABX0WE90_9RHOB</name>
<keyword evidence="2" id="KW-1185">Reference proteome</keyword>
<sequence length="109" mass="12176">MEQNGKTLTDLCAISAREMSHLQAQVQQLEDVVFTILESDSKPTSKDRQALQDFDLVAQTLAGLSGFYQRLRLQTMDGSESNLKTASEAVTLQKLRERLRDTDAAHSAY</sequence>
<dbReference type="RefSeq" id="WP_167685225.1">
    <property type="nucleotide sequence ID" value="NZ_QHLQ01000019.1"/>
</dbReference>
<evidence type="ECO:0000313" key="2">
    <source>
        <dbReference type="Proteomes" id="UP001429564"/>
    </source>
</evidence>